<dbReference type="Pfam" id="PF00011">
    <property type="entry name" value="HSP20"/>
    <property type="match status" value="1"/>
</dbReference>
<feature type="domain" description="SHSP" evidence="1">
    <location>
        <begin position="38"/>
        <end position="142"/>
    </location>
</feature>
<sequence length="142" mass="16498">MANLMKYHNDFFDSVFPNWANFDRFDNYLMQNDPWTTSVGHRPNNKYRWDESDDAYTLDIVMPGMTKKDIDLTFKEGTLTIKCKKEVSDTDTQFYGVKTDQSFSNFPRAVNADKVSAEMENGVLSIKMPKKESDKPKTIDIK</sequence>
<protein>
    <submittedName>
        <fullName evidence="3">Uncharacterized protein</fullName>
    </submittedName>
</protein>
<dbReference type="PROSITE" id="PS51203">
    <property type="entry name" value="CS"/>
    <property type="match status" value="1"/>
</dbReference>
<dbReference type="InterPro" id="IPR008978">
    <property type="entry name" value="HSP20-like_chaperone"/>
</dbReference>
<reference evidence="3" key="1">
    <citation type="submission" date="2018-05" db="EMBL/GenBank/DDBJ databases">
        <authorList>
            <person name="Lanie J.A."/>
            <person name="Ng W.-L."/>
            <person name="Kazmierczak K.M."/>
            <person name="Andrzejewski T.M."/>
            <person name="Davidsen T.M."/>
            <person name="Wayne K.J."/>
            <person name="Tettelin H."/>
            <person name="Glass J.I."/>
            <person name="Rusch D."/>
            <person name="Podicherti R."/>
            <person name="Tsui H.-C.T."/>
            <person name="Winkler M.E."/>
        </authorList>
    </citation>
    <scope>NUCLEOTIDE SEQUENCE</scope>
</reference>
<dbReference type="AlphaFoldDB" id="A0A382JWQ1"/>
<evidence type="ECO:0000259" key="1">
    <source>
        <dbReference type="PROSITE" id="PS01031"/>
    </source>
</evidence>
<evidence type="ECO:0000313" key="3">
    <source>
        <dbReference type="EMBL" id="SVC16954.1"/>
    </source>
</evidence>
<dbReference type="PANTHER" id="PTHR11527">
    <property type="entry name" value="HEAT-SHOCK PROTEIN 20 FAMILY MEMBER"/>
    <property type="match status" value="1"/>
</dbReference>
<dbReference type="PROSITE" id="PS01031">
    <property type="entry name" value="SHSP"/>
    <property type="match status" value="1"/>
</dbReference>
<name>A0A382JWQ1_9ZZZZ</name>
<gene>
    <name evidence="3" type="ORF">METZ01_LOCUS269808</name>
</gene>
<dbReference type="EMBL" id="UINC01077129">
    <property type="protein sequence ID" value="SVC16954.1"/>
    <property type="molecule type" value="Genomic_DNA"/>
</dbReference>
<dbReference type="InterPro" id="IPR007052">
    <property type="entry name" value="CS_dom"/>
</dbReference>
<organism evidence="3">
    <name type="scientific">marine metagenome</name>
    <dbReference type="NCBI Taxonomy" id="408172"/>
    <lineage>
        <taxon>unclassified sequences</taxon>
        <taxon>metagenomes</taxon>
        <taxon>ecological metagenomes</taxon>
    </lineage>
</organism>
<evidence type="ECO:0000259" key="2">
    <source>
        <dbReference type="PROSITE" id="PS51203"/>
    </source>
</evidence>
<accession>A0A382JWQ1</accession>
<dbReference type="CDD" id="cd06464">
    <property type="entry name" value="ACD_sHsps-like"/>
    <property type="match status" value="1"/>
</dbReference>
<proteinExistence type="predicted"/>
<dbReference type="SUPFAM" id="SSF49764">
    <property type="entry name" value="HSP20-like chaperones"/>
    <property type="match status" value="1"/>
</dbReference>
<dbReference type="InterPro" id="IPR031107">
    <property type="entry name" value="Small_HSP"/>
</dbReference>
<dbReference type="Gene3D" id="2.60.40.790">
    <property type="match status" value="1"/>
</dbReference>
<dbReference type="InterPro" id="IPR002068">
    <property type="entry name" value="A-crystallin/Hsp20_dom"/>
</dbReference>
<feature type="domain" description="CS" evidence="2">
    <location>
        <begin position="42"/>
        <end position="140"/>
    </location>
</feature>